<dbReference type="Pfam" id="PF12066">
    <property type="entry name" value="SERRATE_Ars2_N"/>
    <property type="match status" value="1"/>
</dbReference>
<dbReference type="AlphaFoldDB" id="A0A034VN49"/>
<evidence type="ECO:0000256" key="1">
    <source>
        <dbReference type="SAM" id="MobiDB-lite"/>
    </source>
</evidence>
<dbReference type="InterPro" id="IPR021933">
    <property type="entry name" value="SERRATE/Ars2_N"/>
</dbReference>
<feature type="compositionally biased region" description="Basic and acidic residues" evidence="1">
    <location>
        <begin position="66"/>
        <end position="81"/>
    </location>
</feature>
<name>A0A034VN49_BACDO</name>
<feature type="compositionally biased region" description="Basic and acidic residues" evidence="1">
    <location>
        <begin position="8"/>
        <end position="36"/>
    </location>
</feature>
<feature type="domain" description="SERRATE/Ars2 N-terminal" evidence="2">
    <location>
        <begin position="160"/>
        <end position="202"/>
    </location>
</feature>
<protein>
    <submittedName>
        <fullName evidence="3">Serrate RNA effector molecule-like protein</fullName>
    </submittedName>
</protein>
<dbReference type="EMBL" id="GAKP01014231">
    <property type="protein sequence ID" value="JAC44721.1"/>
    <property type="molecule type" value="Transcribed_RNA"/>
</dbReference>
<dbReference type="PANTHER" id="PTHR13165">
    <property type="entry name" value="ARSENITE-RESISTANCE PROTEIN 2"/>
    <property type="match status" value="1"/>
</dbReference>
<dbReference type="OrthoDB" id="342064at2759"/>
<dbReference type="GO" id="GO:0016604">
    <property type="term" value="C:nuclear body"/>
    <property type="evidence" value="ECO:0007669"/>
    <property type="project" value="TreeGrafter"/>
</dbReference>
<accession>A0A034VN49</accession>
<proteinExistence type="predicted"/>
<dbReference type="InterPro" id="IPR039727">
    <property type="entry name" value="SE/Ars2"/>
</dbReference>
<evidence type="ECO:0000259" key="2">
    <source>
        <dbReference type="Pfam" id="PF12066"/>
    </source>
</evidence>
<dbReference type="PANTHER" id="PTHR13165:SF0">
    <property type="entry name" value="SERRATE RNA EFFECTOR MOLECULE HOMOLOG"/>
    <property type="match status" value="1"/>
</dbReference>
<gene>
    <name evidence="3" type="primary">SRRT</name>
</gene>
<sequence>MADSDDEYDRKRRDKFRGERSSGDSYRSERREDRRGGGGTGASGRDEWAERNPFRGGGGSGSGGRPRPDYREYRTGGRERYASPGREMPPAKRMRPDWGDDMRATPRYGYDPYLMHAWNEHYAAHSYHGGYGGHGHAPHAARESQSANDLQTQPAMLTLKQFLDTQDDGISDSEVLKKYSEYKTEFKRQQLNEFFVAHKDEECYLRMGSYTLLEICC</sequence>
<evidence type="ECO:0000313" key="3">
    <source>
        <dbReference type="EMBL" id="JAC44721.1"/>
    </source>
</evidence>
<feature type="compositionally biased region" description="Basic and acidic residues" evidence="1">
    <location>
        <begin position="44"/>
        <end position="53"/>
    </location>
</feature>
<reference evidence="3" key="1">
    <citation type="journal article" date="2014" name="BMC Genomics">
        <title>Characterizing the developmental transcriptome of the oriental fruit fly, Bactrocera dorsalis (Diptera: Tephritidae) through comparative genomic analysis with Drosophila melanogaster utilizing modENCODE datasets.</title>
        <authorList>
            <person name="Geib S.M."/>
            <person name="Calla B."/>
            <person name="Hall B."/>
            <person name="Hou S."/>
            <person name="Manoukis N.C."/>
        </authorList>
    </citation>
    <scope>NUCLEOTIDE SEQUENCE</scope>
    <source>
        <strain evidence="3">Punador</strain>
    </source>
</reference>
<organism evidence="3">
    <name type="scientific">Bactrocera dorsalis</name>
    <name type="common">Oriental fruit fly</name>
    <name type="synonym">Dacus dorsalis</name>
    <dbReference type="NCBI Taxonomy" id="27457"/>
    <lineage>
        <taxon>Eukaryota</taxon>
        <taxon>Metazoa</taxon>
        <taxon>Ecdysozoa</taxon>
        <taxon>Arthropoda</taxon>
        <taxon>Hexapoda</taxon>
        <taxon>Insecta</taxon>
        <taxon>Pterygota</taxon>
        <taxon>Neoptera</taxon>
        <taxon>Endopterygota</taxon>
        <taxon>Diptera</taxon>
        <taxon>Brachycera</taxon>
        <taxon>Muscomorpha</taxon>
        <taxon>Tephritoidea</taxon>
        <taxon>Tephritidae</taxon>
        <taxon>Bactrocera</taxon>
        <taxon>Bactrocera</taxon>
    </lineage>
</organism>
<dbReference type="GO" id="GO:0031053">
    <property type="term" value="P:primary miRNA processing"/>
    <property type="evidence" value="ECO:0007669"/>
    <property type="project" value="TreeGrafter"/>
</dbReference>
<feature type="compositionally biased region" description="Gly residues" evidence="1">
    <location>
        <begin position="55"/>
        <end position="64"/>
    </location>
</feature>
<feature type="region of interest" description="Disordered" evidence="1">
    <location>
        <begin position="1"/>
        <end position="102"/>
    </location>
</feature>